<dbReference type="Proteomes" id="UP000799755">
    <property type="component" value="Unassembled WGS sequence"/>
</dbReference>
<gene>
    <name evidence="1" type="ORF">BDR25DRAFT_332277</name>
</gene>
<evidence type="ECO:0000313" key="1">
    <source>
        <dbReference type="EMBL" id="KAF2474077.1"/>
    </source>
</evidence>
<keyword evidence="2" id="KW-1185">Reference proteome</keyword>
<name>A0ACB6R4T0_9PLEO</name>
<reference evidence="1" key="1">
    <citation type="journal article" date="2020" name="Stud. Mycol.">
        <title>101 Dothideomycetes genomes: a test case for predicting lifestyles and emergence of pathogens.</title>
        <authorList>
            <person name="Haridas S."/>
            <person name="Albert R."/>
            <person name="Binder M."/>
            <person name="Bloem J."/>
            <person name="Labutti K."/>
            <person name="Salamov A."/>
            <person name="Andreopoulos B."/>
            <person name="Baker S."/>
            <person name="Barry K."/>
            <person name="Bills G."/>
            <person name="Bluhm B."/>
            <person name="Cannon C."/>
            <person name="Castanera R."/>
            <person name="Culley D."/>
            <person name="Daum C."/>
            <person name="Ezra D."/>
            <person name="Gonzalez J."/>
            <person name="Henrissat B."/>
            <person name="Kuo A."/>
            <person name="Liang C."/>
            <person name="Lipzen A."/>
            <person name="Lutzoni F."/>
            <person name="Magnuson J."/>
            <person name="Mondo S."/>
            <person name="Nolan M."/>
            <person name="Ohm R."/>
            <person name="Pangilinan J."/>
            <person name="Park H.-J."/>
            <person name="Ramirez L."/>
            <person name="Alfaro M."/>
            <person name="Sun H."/>
            <person name="Tritt A."/>
            <person name="Yoshinaga Y."/>
            <person name="Zwiers L.-H."/>
            <person name="Turgeon B."/>
            <person name="Goodwin S."/>
            <person name="Spatafora J."/>
            <person name="Crous P."/>
            <person name="Grigoriev I."/>
        </authorList>
    </citation>
    <scope>NUCLEOTIDE SEQUENCE</scope>
    <source>
        <strain evidence="1">ATCC 200398</strain>
    </source>
</reference>
<proteinExistence type="predicted"/>
<comment type="caution">
    <text evidence="1">The sequence shown here is derived from an EMBL/GenBank/DDBJ whole genome shotgun (WGS) entry which is preliminary data.</text>
</comment>
<protein>
    <submittedName>
        <fullName evidence="1">Uncharacterized protein</fullName>
    </submittedName>
</protein>
<dbReference type="EMBL" id="MU003498">
    <property type="protein sequence ID" value="KAF2474077.1"/>
    <property type="molecule type" value="Genomic_DNA"/>
</dbReference>
<organism evidence="1 2">
    <name type="scientific">Lindgomyces ingoldianus</name>
    <dbReference type="NCBI Taxonomy" id="673940"/>
    <lineage>
        <taxon>Eukaryota</taxon>
        <taxon>Fungi</taxon>
        <taxon>Dikarya</taxon>
        <taxon>Ascomycota</taxon>
        <taxon>Pezizomycotina</taxon>
        <taxon>Dothideomycetes</taxon>
        <taxon>Pleosporomycetidae</taxon>
        <taxon>Pleosporales</taxon>
        <taxon>Lindgomycetaceae</taxon>
        <taxon>Lindgomyces</taxon>
    </lineage>
</organism>
<accession>A0ACB6R4T0</accession>
<evidence type="ECO:0000313" key="2">
    <source>
        <dbReference type="Proteomes" id="UP000799755"/>
    </source>
</evidence>
<sequence length="713" mass="79182">MSRPLTTSDLIFPSQSHSFSTTLHSLKRSALSIHNRLSSISQDSEYILSISEAYHLPLVANERCGSWYIPLEKKSSSAYFKSTDGHMNEWCFNLRRLNLQILEPIATNGGCVIVDSTRRGKSMPDALSKTIPIWCCVLNRAIFPALGHHPLYTPGHAVSPSEHAQIEQRIDGFVRQFLEICKPDIETLSKTLKKPLRPIWVTQQSNLPERAPPESKEYNLVVLCTASRRVHGGEVSEGGYIQGAADDHEGWACGLTPIVFWKNRGKLLSTNEEELPDLIAELIKEEKGPDAVPILIPPTSNISVSSTANLDIEPFDIVISCTPEPLTTTNPEHLKKKYLHLTCGMGKLGSRDLRSQLPRLRDFFGALPTQLQSILICCPTGKDLSVGVALAILCLYANDKGDISPHPTGWKIDKTFIKKRLAWITTCSPILNPSRETLKAMNAFLMPDPSATSRAAQVDAPASKLVLIKVSTEVQALENTSVHGKQKAEVKSSPSPTLFANLLNNQKPWIFTRTLTSALPTHPSGTVHGTAIFTPYITDSTTPTTSPSTPTSASLHTHTFLYSEEGEFLTTTNLRLTVHRKYIYQLEQPNPIRRPDPNANKELKPYISVHFFDEEKPAAGKDAIGGVFVEMGDLVKNLDGGWDAGNQERHLCDRDLYTASWKFGGGMVKGGLDAEEGMREGEKEVWWEVYYDVKGPKKDYVSETRYRKELEGE</sequence>